<dbReference type="InterPro" id="IPR013953">
    <property type="entry name" value="FACT_SPT16_M"/>
</dbReference>
<evidence type="ECO:0000259" key="13">
    <source>
        <dbReference type="SMART" id="SM01285"/>
    </source>
</evidence>
<keyword evidence="2 11" id="KW-0158">Chromosome</keyword>
<dbReference type="STRING" id="436010.A0A166SU21"/>
<feature type="compositionally biased region" description="Acidic residues" evidence="12">
    <location>
        <begin position="1013"/>
        <end position="1025"/>
    </location>
</feature>
<feature type="domain" description="FACT complex subunit SPT16 N-terminal lobe" evidence="13">
    <location>
        <begin position="5"/>
        <end position="169"/>
    </location>
</feature>
<dbReference type="GO" id="GO:0010468">
    <property type="term" value="P:regulation of gene expression"/>
    <property type="evidence" value="ECO:0007669"/>
    <property type="project" value="UniProtKB-ARBA"/>
</dbReference>
<evidence type="ECO:0000313" key="17">
    <source>
        <dbReference type="Proteomes" id="UP000076532"/>
    </source>
</evidence>
<feature type="region of interest" description="Disordered" evidence="12">
    <location>
        <begin position="455"/>
        <end position="483"/>
    </location>
</feature>
<dbReference type="Gene3D" id="2.30.29.150">
    <property type="match status" value="1"/>
</dbReference>
<evidence type="ECO:0000313" key="16">
    <source>
        <dbReference type="EMBL" id="KZP29826.1"/>
    </source>
</evidence>
<keyword evidence="3 11" id="KW-0235">DNA replication</keyword>
<evidence type="ECO:0000256" key="3">
    <source>
        <dbReference type="ARBA" id="ARBA00022705"/>
    </source>
</evidence>
<gene>
    <name evidence="16" type="ORF">FIBSPDRAFT_850970</name>
</gene>
<keyword evidence="4 11" id="KW-0227">DNA damage</keyword>
<dbReference type="GO" id="GO:0006281">
    <property type="term" value="P:DNA repair"/>
    <property type="evidence" value="ECO:0007669"/>
    <property type="project" value="UniProtKB-UniRule"/>
</dbReference>
<dbReference type="Gene3D" id="2.30.29.30">
    <property type="entry name" value="Pleckstrin-homology domain (PH domain)/Phosphotyrosine-binding domain (PTB)"/>
    <property type="match status" value="1"/>
</dbReference>
<dbReference type="SMART" id="SM01286">
    <property type="entry name" value="SPT16"/>
    <property type="match status" value="1"/>
</dbReference>
<dbReference type="SMART" id="SM01287">
    <property type="entry name" value="Rtt106"/>
    <property type="match status" value="1"/>
</dbReference>
<dbReference type="InterPro" id="IPR036005">
    <property type="entry name" value="Creatinase/aminopeptidase-like"/>
</dbReference>
<dbReference type="InterPro" id="IPR048969">
    <property type="entry name" value="FACT_SPT16_C"/>
</dbReference>
<dbReference type="Proteomes" id="UP000076532">
    <property type="component" value="Unassembled WGS sequence"/>
</dbReference>
<dbReference type="InterPro" id="IPR000994">
    <property type="entry name" value="Pept_M24"/>
</dbReference>
<evidence type="ECO:0000256" key="9">
    <source>
        <dbReference type="ARBA" id="ARBA00023242"/>
    </source>
</evidence>
<keyword evidence="5 11" id="KW-0805">Transcription regulation</keyword>
<dbReference type="FunFam" id="2.30.29.150:FF:000002">
    <property type="entry name" value="FACT complex subunit SPT16"/>
    <property type="match status" value="1"/>
</dbReference>
<dbReference type="InterPro" id="IPR029148">
    <property type="entry name" value="FACT-SPT16_Nlobe"/>
</dbReference>
<keyword evidence="6" id="KW-0175">Coiled coil</keyword>
<feature type="compositionally biased region" description="Acidic residues" evidence="12">
    <location>
        <begin position="961"/>
        <end position="984"/>
    </location>
</feature>
<keyword evidence="17" id="KW-1185">Reference proteome</keyword>
<feature type="domain" description="Histone chaperone RTT106/FACT complex subunit SPT16-like middle" evidence="15">
    <location>
        <begin position="837"/>
        <end position="927"/>
    </location>
</feature>
<dbReference type="AlphaFoldDB" id="A0A166SU21"/>
<feature type="compositionally biased region" description="Low complexity" evidence="12">
    <location>
        <begin position="1061"/>
        <end position="1073"/>
    </location>
</feature>
<dbReference type="Gene3D" id="3.90.230.10">
    <property type="entry name" value="Creatinase/methionine aminopeptidase superfamily"/>
    <property type="match status" value="1"/>
</dbReference>
<dbReference type="InterPro" id="IPR013719">
    <property type="entry name" value="RTT106/SPT16-like_middle_dom"/>
</dbReference>
<dbReference type="Pfam" id="PF24824">
    <property type="entry name" value="PH_SPT16"/>
    <property type="match status" value="1"/>
</dbReference>
<dbReference type="PANTHER" id="PTHR13980">
    <property type="entry name" value="CDC68 RELATED"/>
    <property type="match status" value="1"/>
</dbReference>
<evidence type="ECO:0000259" key="14">
    <source>
        <dbReference type="SMART" id="SM01286"/>
    </source>
</evidence>
<dbReference type="Pfam" id="PF14826">
    <property type="entry name" value="FACT-Spt16_Nlob"/>
    <property type="match status" value="1"/>
</dbReference>
<accession>A0A166SU21</accession>
<dbReference type="SUPFAM" id="SSF55920">
    <property type="entry name" value="Creatinase/aminopeptidase"/>
    <property type="match status" value="1"/>
</dbReference>
<dbReference type="SMART" id="SM01285">
    <property type="entry name" value="FACT-Spt16_Nlob"/>
    <property type="match status" value="1"/>
</dbReference>
<comment type="subunit">
    <text evidence="11">Component of the FACT complex.</text>
</comment>
<dbReference type="GO" id="GO:0035101">
    <property type="term" value="C:FACT complex"/>
    <property type="evidence" value="ECO:0007669"/>
    <property type="project" value="UniProtKB-UniRule"/>
</dbReference>
<evidence type="ECO:0000256" key="10">
    <source>
        <dbReference type="ARBA" id="ARBA00025370"/>
    </source>
</evidence>
<dbReference type="GO" id="GO:0006260">
    <property type="term" value="P:DNA replication"/>
    <property type="evidence" value="ECO:0007669"/>
    <property type="project" value="UniProtKB-KW"/>
</dbReference>
<evidence type="ECO:0000256" key="12">
    <source>
        <dbReference type="SAM" id="MobiDB-lite"/>
    </source>
</evidence>
<dbReference type="GO" id="GO:0006368">
    <property type="term" value="P:transcription elongation by RNA polymerase II"/>
    <property type="evidence" value="ECO:0007669"/>
    <property type="project" value="TreeGrafter"/>
</dbReference>
<keyword evidence="8 11" id="KW-0234">DNA repair</keyword>
<evidence type="ECO:0000259" key="15">
    <source>
        <dbReference type="SMART" id="SM01287"/>
    </source>
</evidence>
<dbReference type="Pfam" id="PF21091">
    <property type="entry name" value="SPT16_C"/>
    <property type="match status" value="1"/>
</dbReference>
<keyword evidence="7 11" id="KW-0804">Transcription</keyword>
<feature type="compositionally biased region" description="Basic and acidic residues" evidence="12">
    <location>
        <begin position="1026"/>
        <end position="1040"/>
    </location>
</feature>
<dbReference type="InterPro" id="IPR056595">
    <property type="entry name" value="Fact-SPT16_PH"/>
</dbReference>
<evidence type="ECO:0000256" key="4">
    <source>
        <dbReference type="ARBA" id="ARBA00022763"/>
    </source>
</evidence>
<sequence length="1073" mass="118319">MSVELNKTLFNSRLKTIKDAWSNAGDSEDYASIADVGAFLVMAGDPAGEDDPIRKGTAFQTWLLGFEFPSTFMLFQKDKVYILCSAKKAKILQQIKGADNAITVEIIAQAGAKEPPNDAIPQFVQAYTSHSRVAGLLKETHTGKLVKEWEGLLAAANSKPEVVEMGPAMSSFMAVKDDEEMKIVRTAANLTSCLLAHYIATKLETILDKEGKISHEDFSTQIEARLGSGEGDAAKGPDMKVWSKGRNLKDVDWGSTEFCYSPIIQSKSTTSGYDLKSTAESSPDLIAHSGVFLIATGLRYKGYCANVGRTIIVAPSKEQEEVYTLLLALQADLITKIKDGAPIRTVYQHALSYVKDKKPALEKHFVKNVGFGMGLEFRDSAYLLSSKNNRQLKAGMILNISLGFADLVDDAGKKYSLQLVDTVKVGAESATMLTEGVKSVKDTLFFEANDEEEFKASKPKKAPVKPLNNGHSASPSKNKTVGGKVLRTKTRSAAQEEGMMTTVAKIREHQQELHAQLQAEGLAKHAEGGAGASGKEGKGWKRFQSYKGDAALPKEVESMKIFVDRKAQTIVLPTNGFAVPFHINTIKNASKNDEGDYTYLRINFQTPGQLAGKKEDTPFEDPEATFIRSVTYRSTDGHRFDTIYKQITDLKKEATKREQQKKEMADVIEQDTLQEVKGRRPQKMPEVFVRPALDGKRLPGEVEIHSNGLRYHSPAGSQKIDVLFSNIKHLFFQPCDKELLVILHIHLKAPIMIGKKKAHDVQFFREASDVQFDETGNRKRKHRYGDEDEIEMEQLERKRRQTLNKEFSQFSDKIADAASASTGDTLEVDVPFRELSFEGVPHRTNVRLQPTTECLVHLTDPPFLVTTLNEVEIASLERVQFTLKQFDLVLIFKDFTKAPLHINSIPSAQLDDVKNWLNSVDIALSEGPVNLNWGPIMKTINESPYDFFQQGGWSFLGGAGGEDEDQDDASSEESEFEADSEDVVSEASSGSDASAYDGSDASDDTGSASDFGAGDESDEGDDWDELERKAAKSDLKRTEGGKTGSDSEDDRPKKKKPATNGKSKSGASGKSRR</sequence>
<evidence type="ECO:0000256" key="8">
    <source>
        <dbReference type="ARBA" id="ARBA00023204"/>
    </source>
</evidence>
<dbReference type="Gene3D" id="3.40.350.10">
    <property type="entry name" value="Creatinase/prolidase N-terminal domain"/>
    <property type="match status" value="1"/>
</dbReference>
<comment type="function">
    <text evidence="10 11">Component of the FACT complex, a general chromatin factor that acts to reorganize nucleosomes. The FACT complex is involved in multiple processes that require DNA as a template such as mRNA elongation, DNA replication and DNA repair. During transcription elongation the FACT complex acts as a histone chaperone that both destabilizes and restores nucleosomal structure. It facilitates the passage of RNA polymerase II and transcription by promoting the dissociation of one histone H2A-H2B dimer from the nucleosome, then subsequently promotes the reestablishment of the nucleosome following the passage of RNA polymerase II.</text>
</comment>
<keyword evidence="9 11" id="KW-0539">Nucleus</keyword>
<feature type="region of interest" description="Disordered" evidence="12">
    <location>
        <begin position="956"/>
        <end position="1073"/>
    </location>
</feature>
<evidence type="ECO:0000256" key="11">
    <source>
        <dbReference type="RuleBase" id="RU367052"/>
    </source>
</evidence>
<dbReference type="GO" id="GO:0031491">
    <property type="term" value="F:nucleosome binding"/>
    <property type="evidence" value="ECO:0007669"/>
    <property type="project" value="TreeGrafter"/>
</dbReference>
<dbReference type="InterPro" id="IPR011993">
    <property type="entry name" value="PH-like_dom_sf"/>
</dbReference>
<evidence type="ECO:0000256" key="2">
    <source>
        <dbReference type="ARBA" id="ARBA00022454"/>
    </source>
</evidence>
<dbReference type="PANTHER" id="PTHR13980:SF15">
    <property type="entry name" value="FACT COMPLEX SUBUNIT SPT16"/>
    <property type="match status" value="1"/>
</dbReference>
<reference evidence="16 17" key="1">
    <citation type="journal article" date="2016" name="Mol. Biol. Evol.">
        <title>Comparative Genomics of Early-Diverging Mushroom-Forming Fungi Provides Insights into the Origins of Lignocellulose Decay Capabilities.</title>
        <authorList>
            <person name="Nagy L.G."/>
            <person name="Riley R."/>
            <person name="Tritt A."/>
            <person name="Adam C."/>
            <person name="Daum C."/>
            <person name="Floudas D."/>
            <person name="Sun H."/>
            <person name="Yadav J.S."/>
            <person name="Pangilinan J."/>
            <person name="Larsson K.H."/>
            <person name="Matsuura K."/>
            <person name="Barry K."/>
            <person name="Labutti K."/>
            <person name="Kuo R."/>
            <person name="Ohm R.A."/>
            <person name="Bhattacharya S.S."/>
            <person name="Shirouzu T."/>
            <person name="Yoshinaga Y."/>
            <person name="Martin F.M."/>
            <person name="Grigoriev I.V."/>
            <person name="Hibbett D.S."/>
        </authorList>
    </citation>
    <scope>NUCLEOTIDE SEQUENCE [LARGE SCALE GENOMIC DNA]</scope>
    <source>
        <strain evidence="16 17">CBS 109695</strain>
    </source>
</reference>
<evidence type="ECO:0000256" key="6">
    <source>
        <dbReference type="ARBA" id="ARBA00023054"/>
    </source>
</evidence>
<feature type="compositionally biased region" description="Polar residues" evidence="12">
    <location>
        <begin position="469"/>
        <end position="479"/>
    </location>
</feature>
<dbReference type="FunFam" id="2.30.29.210:FF:000001">
    <property type="entry name" value="FACT complex subunit spt16"/>
    <property type="match status" value="1"/>
</dbReference>
<proteinExistence type="inferred from homology"/>
<dbReference type="FunFam" id="3.90.230.10:FF:000005">
    <property type="entry name" value="FACT complex subunit spt16"/>
    <property type="match status" value="1"/>
</dbReference>
<dbReference type="Gene3D" id="2.30.29.210">
    <property type="entry name" value="FACT complex subunit Spt16p/Cdc68p"/>
    <property type="match status" value="1"/>
</dbReference>
<evidence type="ECO:0000256" key="5">
    <source>
        <dbReference type="ARBA" id="ARBA00023015"/>
    </source>
</evidence>
<dbReference type="FunFam" id="2.30.29.30:FF:000017">
    <property type="entry name" value="FACT complex subunit SPT16"/>
    <property type="match status" value="1"/>
</dbReference>
<comment type="similarity">
    <text evidence="1 11">Belongs to the peptidase M24 family. SPT16 subfamily.</text>
</comment>
<dbReference type="InterPro" id="IPR029149">
    <property type="entry name" value="Creatin/AminoP/Spt16_N"/>
</dbReference>
<evidence type="ECO:0000256" key="1">
    <source>
        <dbReference type="ARBA" id="ARBA00010779"/>
    </source>
</evidence>
<dbReference type="Pfam" id="PF08512">
    <property type="entry name" value="Rttp106-like_middle"/>
    <property type="match status" value="1"/>
</dbReference>
<protein>
    <recommendedName>
        <fullName evidence="11">FACT complex subunit</fullName>
    </recommendedName>
</protein>
<evidence type="ECO:0000256" key="7">
    <source>
        <dbReference type="ARBA" id="ARBA00023163"/>
    </source>
</evidence>
<organism evidence="16 17">
    <name type="scientific">Athelia psychrophila</name>
    <dbReference type="NCBI Taxonomy" id="1759441"/>
    <lineage>
        <taxon>Eukaryota</taxon>
        <taxon>Fungi</taxon>
        <taxon>Dikarya</taxon>
        <taxon>Basidiomycota</taxon>
        <taxon>Agaricomycotina</taxon>
        <taxon>Agaricomycetes</taxon>
        <taxon>Agaricomycetidae</taxon>
        <taxon>Atheliales</taxon>
        <taxon>Atheliaceae</taxon>
        <taxon>Athelia</taxon>
    </lineage>
</organism>
<dbReference type="OrthoDB" id="10251642at2759"/>
<feature type="compositionally biased region" description="Low complexity" evidence="12">
    <location>
        <begin position="985"/>
        <end position="1012"/>
    </location>
</feature>
<dbReference type="Pfam" id="PF08644">
    <property type="entry name" value="SPT16"/>
    <property type="match status" value="1"/>
</dbReference>
<name>A0A166SU21_9AGAM</name>
<dbReference type="InterPro" id="IPR040258">
    <property type="entry name" value="Spt16"/>
</dbReference>
<comment type="subcellular location">
    <subcellularLocation>
        <location evidence="11">Nucleus</location>
    </subcellularLocation>
    <subcellularLocation>
        <location evidence="11">Chromosome</location>
    </subcellularLocation>
</comment>
<feature type="domain" description="FACT complex subunit SPT16 middle" evidence="14">
    <location>
        <begin position="561"/>
        <end position="711"/>
    </location>
</feature>
<dbReference type="EMBL" id="KV417496">
    <property type="protein sequence ID" value="KZP29826.1"/>
    <property type="molecule type" value="Genomic_DNA"/>
</dbReference>
<dbReference type="Pfam" id="PF00557">
    <property type="entry name" value="Peptidase_M24"/>
    <property type="match status" value="1"/>
</dbReference>